<reference evidence="2 3" key="1">
    <citation type="journal article" date="2016" name="Nat. Commun.">
        <title>Thousands of microbial genomes shed light on interconnected biogeochemical processes in an aquifer system.</title>
        <authorList>
            <person name="Anantharaman K."/>
            <person name="Brown C.T."/>
            <person name="Hug L.A."/>
            <person name="Sharon I."/>
            <person name="Castelle C.J."/>
            <person name="Probst A.J."/>
            <person name="Thomas B.C."/>
            <person name="Singh A."/>
            <person name="Wilkins M.J."/>
            <person name="Karaoz U."/>
            <person name="Brodie E.L."/>
            <person name="Williams K.H."/>
            <person name="Hubbard S.S."/>
            <person name="Banfield J.F."/>
        </authorList>
    </citation>
    <scope>NUCLEOTIDE SEQUENCE [LARGE SCALE GENOMIC DNA]</scope>
</reference>
<dbReference type="Proteomes" id="UP000177349">
    <property type="component" value="Unassembled WGS sequence"/>
</dbReference>
<feature type="transmembrane region" description="Helical" evidence="1">
    <location>
        <begin position="52"/>
        <end position="77"/>
    </location>
</feature>
<organism evidence="2 3">
    <name type="scientific">Candidatus Komeilibacteria bacterium RIFCSPLOWO2_01_FULL_53_11</name>
    <dbReference type="NCBI Taxonomy" id="1798552"/>
    <lineage>
        <taxon>Bacteria</taxon>
        <taxon>Candidatus Komeiliibacteriota</taxon>
    </lineage>
</organism>
<sequence length="98" mass="10995">MSENVQRREPDGPWWKPAVAIFGEVTGWIVVPIIGALYLGRYLDERNGTTNLYFLGLTFLAFIISSIGIGIVGVKYIRSIEISNTKEKNKDSHDSGRH</sequence>
<evidence type="ECO:0008006" key="4">
    <source>
        <dbReference type="Google" id="ProtNLM"/>
    </source>
</evidence>
<protein>
    <recommendedName>
        <fullName evidence="4">AtpZ/AtpI family protein</fullName>
    </recommendedName>
</protein>
<evidence type="ECO:0000313" key="3">
    <source>
        <dbReference type="Proteomes" id="UP000177349"/>
    </source>
</evidence>
<evidence type="ECO:0000256" key="1">
    <source>
        <dbReference type="SAM" id="Phobius"/>
    </source>
</evidence>
<keyword evidence="1" id="KW-1133">Transmembrane helix</keyword>
<evidence type="ECO:0000313" key="2">
    <source>
        <dbReference type="EMBL" id="OGY91449.1"/>
    </source>
</evidence>
<dbReference type="AlphaFoldDB" id="A0A1G2BSA9"/>
<feature type="transmembrane region" description="Helical" evidence="1">
    <location>
        <begin position="20"/>
        <end position="40"/>
    </location>
</feature>
<keyword evidence="1" id="KW-0812">Transmembrane</keyword>
<comment type="caution">
    <text evidence="2">The sequence shown here is derived from an EMBL/GenBank/DDBJ whole genome shotgun (WGS) entry which is preliminary data.</text>
</comment>
<accession>A0A1G2BSA9</accession>
<gene>
    <name evidence="2" type="ORF">A3B31_02060</name>
</gene>
<dbReference type="EMBL" id="MHKN01000042">
    <property type="protein sequence ID" value="OGY91449.1"/>
    <property type="molecule type" value="Genomic_DNA"/>
</dbReference>
<name>A0A1G2BSA9_9BACT</name>
<proteinExistence type="predicted"/>
<keyword evidence="1" id="KW-0472">Membrane</keyword>